<comment type="similarity">
    <text evidence="1">Belongs to the universal stress protein A family.</text>
</comment>
<dbReference type="InterPro" id="IPR006016">
    <property type="entry name" value="UspA"/>
</dbReference>
<dbReference type="PANTHER" id="PTHR46268">
    <property type="entry name" value="STRESS RESPONSE PROTEIN NHAX"/>
    <property type="match status" value="1"/>
</dbReference>
<feature type="domain" description="UspA" evidence="2">
    <location>
        <begin position="1"/>
        <end position="140"/>
    </location>
</feature>
<dbReference type="Proteomes" id="UP001375743">
    <property type="component" value="Unassembled WGS sequence"/>
</dbReference>
<evidence type="ECO:0000259" key="2">
    <source>
        <dbReference type="Pfam" id="PF00582"/>
    </source>
</evidence>
<gene>
    <name evidence="3" type="ORF">U1T56_15790</name>
</gene>
<evidence type="ECO:0000313" key="4">
    <source>
        <dbReference type="Proteomes" id="UP001375743"/>
    </source>
</evidence>
<organism evidence="3 4">
    <name type="scientific">Benzoatithermus flavus</name>
    <dbReference type="NCBI Taxonomy" id="3108223"/>
    <lineage>
        <taxon>Bacteria</taxon>
        <taxon>Pseudomonadati</taxon>
        <taxon>Pseudomonadota</taxon>
        <taxon>Alphaproteobacteria</taxon>
        <taxon>Geminicoccales</taxon>
        <taxon>Geminicoccaceae</taxon>
        <taxon>Benzoatithermus</taxon>
    </lineage>
</organism>
<dbReference type="Pfam" id="PF00582">
    <property type="entry name" value="Usp"/>
    <property type="match status" value="1"/>
</dbReference>
<dbReference type="CDD" id="cd00293">
    <property type="entry name" value="USP-like"/>
    <property type="match status" value="1"/>
</dbReference>
<evidence type="ECO:0000313" key="3">
    <source>
        <dbReference type="EMBL" id="MEK0084617.1"/>
    </source>
</evidence>
<proteinExistence type="inferred from homology"/>
<comment type="caution">
    <text evidence="3">The sequence shown here is derived from an EMBL/GenBank/DDBJ whole genome shotgun (WGS) entry which is preliminary data.</text>
</comment>
<sequence>MYKHILLPTDGSALSRKAIRTGVQLAKALEARVTGLSVVVESPVAAGIGKAASRGIEPVAAAESFVQVIAEEARRQQVPHECFYVQAEAPYAAVIRTATAKGCDLICMASHGRRGIRGLSLGSETVHVLTHCKIPVLVCH</sequence>
<dbReference type="RefSeq" id="WP_418160466.1">
    <property type="nucleotide sequence ID" value="NZ_JBBLZC010000016.1"/>
</dbReference>
<evidence type="ECO:0000256" key="1">
    <source>
        <dbReference type="ARBA" id="ARBA00008791"/>
    </source>
</evidence>
<dbReference type="InterPro" id="IPR006015">
    <property type="entry name" value="Universal_stress_UspA"/>
</dbReference>
<keyword evidence="4" id="KW-1185">Reference proteome</keyword>
<protein>
    <submittedName>
        <fullName evidence="3">Universal stress protein</fullName>
    </submittedName>
</protein>
<dbReference type="PANTHER" id="PTHR46268:SF15">
    <property type="entry name" value="UNIVERSAL STRESS PROTEIN HP_0031"/>
    <property type="match status" value="1"/>
</dbReference>
<dbReference type="InterPro" id="IPR014729">
    <property type="entry name" value="Rossmann-like_a/b/a_fold"/>
</dbReference>
<dbReference type="SUPFAM" id="SSF52402">
    <property type="entry name" value="Adenine nucleotide alpha hydrolases-like"/>
    <property type="match status" value="1"/>
</dbReference>
<dbReference type="EMBL" id="JBBLZC010000016">
    <property type="protein sequence ID" value="MEK0084617.1"/>
    <property type="molecule type" value="Genomic_DNA"/>
</dbReference>
<dbReference type="PRINTS" id="PR01438">
    <property type="entry name" value="UNVRSLSTRESS"/>
</dbReference>
<name>A0ABU8XXG0_9PROT</name>
<accession>A0ABU8XXG0</accession>
<reference evidence="3 4" key="1">
    <citation type="submission" date="2024-01" db="EMBL/GenBank/DDBJ databases">
        <title>Multi-omics insights into the function and evolution of sodium benzoate biodegradation pathways in Benzoatithermus flavus gen. nov., sp. nov. from hot spring.</title>
        <authorList>
            <person name="Hu C.-J."/>
            <person name="Li W.-J."/>
        </authorList>
    </citation>
    <scope>NUCLEOTIDE SEQUENCE [LARGE SCALE GENOMIC DNA]</scope>
    <source>
        <strain evidence="3 4">SYSU G07066</strain>
    </source>
</reference>
<dbReference type="Gene3D" id="3.40.50.620">
    <property type="entry name" value="HUPs"/>
    <property type="match status" value="1"/>
</dbReference>